<dbReference type="EMBL" id="JABCKV010003073">
    <property type="protein sequence ID" value="KAG5635983.1"/>
    <property type="molecule type" value="Genomic_DNA"/>
</dbReference>
<evidence type="ECO:0000313" key="1">
    <source>
        <dbReference type="EMBL" id="KAG5635983.1"/>
    </source>
</evidence>
<gene>
    <name evidence="1" type="ORF">DXG03_005134</name>
</gene>
<reference evidence="1" key="1">
    <citation type="submission" date="2020-07" db="EMBL/GenBank/DDBJ databases">
        <authorList>
            <person name="Nieuwenhuis M."/>
            <person name="Van De Peppel L.J.J."/>
        </authorList>
    </citation>
    <scope>NUCLEOTIDE SEQUENCE</scope>
    <source>
        <strain evidence="1">AP01</strain>
        <tissue evidence="1">Mycelium</tissue>
    </source>
</reference>
<dbReference type="Proteomes" id="UP000775547">
    <property type="component" value="Unassembled WGS sequence"/>
</dbReference>
<evidence type="ECO:0000313" key="2">
    <source>
        <dbReference type="Proteomes" id="UP000775547"/>
    </source>
</evidence>
<organism evidence="1 2">
    <name type="scientific">Asterophora parasitica</name>
    <dbReference type="NCBI Taxonomy" id="117018"/>
    <lineage>
        <taxon>Eukaryota</taxon>
        <taxon>Fungi</taxon>
        <taxon>Dikarya</taxon>
        <taxon>Basidiomycota</taxon>
        <taxon>Agaricomycotina</taxon>
        <taxon>Agaricomycetes</taxon>
        <taxon>Agaricomycetidae</taxon>
        <taxon>Agaricales</taxon>
        <taxon>Tricholomatineae</taxon>
        <taxon>Lyophyllaceae</taxon>
        <taxon>Asterophora</taxon>
    </lineage>
</organism>
<reference evidence="1" key="2">
    <citation type="submission" date="2021-10" db="EMBL/GenBank/DDBJ databases">
        <title>Phylogenomics reveals ancestral predisposition of the termite-cultivated fungus Termitomyces towards a domesticated lifestyle.</title>
        <authorList>
            <person name="Auxier B."/>
            <person name="Grum-Grzhimaylo A."/>
            <person name="Cardenas M.E."/>
            <person name="Lodge J.D."/>
            <person name="Laessoe T."/>
            <person name="Pedersen O."/>
            <person name="Smith M.E."/>
            <person name="Kuyper T.W."/>
            <person name="Franco-Molano E.A."/>
            <person name="Baroni T.J."/>
            <person name="Aanen D.K."/>
        </authorList>
    </citation>
    <scope>NUCLEOTIDE SEQUENCE</scope>
    <source>
        <strain evidence="1">AP01</strain>
        <tissue evidence="1">Mycelium</tissue>
    </source>
</reference>
<protein>
    <submittedName>
        <fullName evidence="1">Uncharacterized protein</fullName>
    </submittedName>
</protein>
<comment type="caution">
    <text evidence="1">The sequence shown here is derived from an EMBL/GenBank/DDBJ whole genome shotgun (WGS) entry which is preliminary data.</text>
</comment>
<name>A0A9P7K406_9AGAR</name>
<proteinExistence type="predicted"/>
<dbReference type="AlphaFoldDB" id="A0A9P7K406"/>
<keyword evidence="2" id="KW-1185">Reference proteome</keyword>
<accession>A0A9P7K406</accession>
<sequence>MPLVIPDFLIRSLRALSQFMHKMSSPSTLPDPTPIERYLFPRYAQASSWSDQWHLYKSHFAELLAGSFVHKLFFVKATFGLQHEHIIAEIHNRNDGVQPSARFLRLERHATKPIVPSSAHRRCGILAQVALDTVSDSSDSSKPHGLDTVDTIMEYLGWVPRVVYTITFPDTNHAPSVEDLALAAYIASTFSE</sequence>